<feature type="region of interest" description="Disordered" evidence="2">
    <location>
        <begin position="23"/>
        <end position="50"/>
    </location>
</feature>
<evidence type="ECO:0000256" key="1">
    <source>
        <dbReference type="ARBA" id="ARBA00005662"/>
    </source>
</evidence>
<dbReference type="InterPro" id="IPR008969">
    <property type="entry name" value="CarboxyPept-like_regulatory"/>
</dbReference>
<accession>A0A4Q7E777</accession>
<dbReference type="InterPro" id="IPR019079">
    <property type="entry name" value="Capsule_synth_CapA"/>
</dbReference>
<evidence type="ECO:0000256" key="2">
    <source>
        <dbReference type="SAM" id="MobiDB-lite"/>
    </source>
</evidence>
<dbReference type="PANTHER" id="PTHR33393:SF13">
    <property type="entry name" value="PGA BIOSYNTHESIS PROTEIN CAPA"/>
    <property type="match status" value="1"/>
</dbReference>
<evidence type="ECO:0000259" key="3">
    <source>
        <dbReference type="SMART" id="SM00854"/>
    </source>
</evidence>
<dbReference type="PROSITE" id="PS51257">
    <property type="entry name" value="PROKAR_LIPOPROTEIN"/>
    <property type="match status" value="1"/>
</dbReference>
<evidence type="ECO:0000313" key="5">
    <source>
        <dbReference type="Proteomes" id="UP000292345"/>
    </source>
</evidence>
<dbReference type="EMBL" id="PPUZ01000041">
    <property type="protein sequence ID" value="RZM78111.1"/>
    <property type="molecule type" value="Genomic_DNA"/>
</dbReference>
<evidence type="ECO:0000313" key="4">
    <source>
        <dbReference type="EMBL" id="RZM78111.1"/>
    </source>
</evidence>
<dbReference type="Gene3D" id="2.60.40.1120">
    <property type="entry name" value="Carboxypeptidase-like, regulatory domain"/>
    <property type="match status" value="1"/>
</dbReference>
<dbReference type="AlphaFoldDB" id="A0A4Q7E777"/>
<dbReference type="SUPFAM" id="SSF56300">
    <property type="entry name" value="Metallo-dependent phosphatases"/>
    <property type="match status" value="1"/>
</dbReference>
<feature type="domain" description="Capsule synthesis protein CapA" evidence="3">
    <location>
        <begin position="133"/>
        <end position="397"/>
    </location>
</feature>
<feature type="compositionally biased region" description="Low complexity" evidence="2">
    <location>
        <begin position="31"/>
        <end position="46"/>
    </location>
</feature>
<dbReference type="SUPFAM" id="SSF49464">
    <property type="entry name" value="Carboxypeptidase regulatory domain-like"/>
    <property type="match status" value="1"/>
</dbReference>
<comment type="caution">
    <text evidence="4">The sequence shown here is derived from an EMBL/GenBank/DDBJ whole genome shotgun (WGS) entry which is preliminary data.</text>
</comment>
<reference evidence="4 5" key="1">
    <citation type="submission" date="2018-01" db="EMBL/GenBank/DDBJ databases">
        <title>Co-occurrence of chitin degradation, pigmentation and bioactivity in marine Pseudoalteromonas.</title>
        <authorList>
            <person name="Paulsen S."/>
            <person name="Gram L."/>
            <person name="Machado H."/>
        </authorList>
    </citation>
    <scope>NUCLEOTIDE SEQUENCE [LARGE SCALE GENOMIC DNA]</scope>
    <source>
        <strain evidence="4 5">S1946</strain>
    </source>
</reference>
<gene>
    <name evidence="4" type="ORF">C3B51_15675</name>
</gene>
<dbReference type="Gene3D" id="3.60.21.10">
    <property type="match status" value="1"/>
</dbReference>
<dbReference type="InterPro" id="IPR029052">
    <property type="entry name" value="Metallo-depent_PP-like"/>
</dbReference>
<proteinExistence type="inferred from homology"/>
<name>A0A4Q7E777_9GAMM</name>
<dbReference type="PANTHER" id="PTHR33393">
    <property type="entry name" value="POLYGLUTAMINE SYNTHESIS ACCESSORY PROTEIN RV0574C-RELATED"/>
    <property type="match status" value="1"/>
</dbReference>
<dbReference type="RefSeq" id="WP_130245661.1">
    <property type="nucleotide sequence ID" value="NZ_PPUZ01000041.1"/>
</dbReference>
<comment type="similarity">
    <text evidence="1">Belongs to the CapA family.</text>
</comment>
<dbReference type="Pfam" id="PF09587">
    <property type="entry name" value="PGA_cap"/>
    <property type="match status" value="1"/>
</dbReference>
<sequence>MNIYKLLPFVPVMCALSACSVEDPYESGPTQAQEQEQQRQQEQTQQDQKRGLNLQLQGSGDAALSDVSVEALGNQYRTDEQGQLTLTDLNTGMLTLTLSKPGYQRAVVTVNSRDYQDNPLAVQLKRLSATSSELMFGGDTMFGRRYMDPSLTTMGNLLPDVEEAMIRPGNAASSAIALTQFVKPITASADFASVNLESPVLAAPTTVHPSKEFAFFSLPDTLQGLTEIGIDYVALGNNHVFDYQQKGLEDTLKYVEQAGFSHSGAGNNTAEAYAPRLVEVGNTTLGLVSATSITGDDHLVTYIATADKGGAADLTDSTALRAAVEQARDNSDYAIVQLHGGDEYSYAPTRYIDNRFEFVSRREPDLMIAHHPHVAQGFALYNGVPALLGLGNFVFEQNRHETLLGVAVSVTIDPTQTPKTQSARAYPVYLEDYQPKLVGGFLSDYLIRRLAEFSGPEIAIVPGPGFGDVYFHQAPAPQEIDTVTLTLPSGEHIIDLREYAPSHAFVSKISSTGQPEMTLGRDLMWFGDFEDWDNDNETNEVTRWEHESDDITPCLTGAMRGLQGMCLSRTQFNNRPLRMPFKQTLRTMPITPAESTLQAYSELSLFGYAKGDNAGDVSAELTIVTAEDNLEFSSEEVSLIKPGSYDWKTFRHDISLPDDSQTLGSEQLPARAVKLAFKQAPPEKGEATLMLDQLALISWQKPLSLNNGLWQAERMHGMDFIAVQTSNSVTLTLHFSAYN</sequence>
<organism evidence="4 5">
    <name type="scientific">Pseudoalteromonas rubra</name>
    <dbReference type="NCBI Taxonomy" id="43658"/>
    <lineage>
        <taxon>Bacteria</taxon>
        <taxon>Pseudomonadati</taxon>
        <taxon>Pseudomonadota</taxon>
        <taxon>Gammaproteobacteria</taxon>
        <taxon>Alteromonadales</taxon>
        <taxon>Pseudoalteromonadaceae</taxon>
        <taxon>Pseudoalteromonas</taxon>
    </lineage>
</organism>
<dbReference type="InterPro" id="IPR052169">
    <property type="entry name" value="CW_Biosynth-Accessory"/>
</dbReference>
<dbReference type="CDD" id="cd07381">
    <property type="entry name" value="MPP_CapA"/>
    <property type="match status" value="1"/>
</dbReference>
<dbReference type="Proteomes" id="UP000292345">
    <property type="component" value="Unassembled WGS sequence"/>
</dbReference>
<dbReference type="SMART" id="SM00854">
    <property type="entry name" value="PGA_cap"/>
    <property type="match status" value="1"/>
</dbReference>
<protein>
    <submittedName>
        <fullName evidence="4">Capsule biosynthesis protein CapA</fullName>
    </submittedName>
</protein>